<evidence type="ECO:0000313" key="2">
    <source>
        <dbReference type="Proteomes" id="UP001597441"/>
    </source>
</evidence>
<accession>A0ABW5JXD9</accession>
<dbReference type="EMBL" id="JBHULK010000011">
    <property type="protein sequence ID" value="MFD2536572.1"/>
    <property type="molecule type" value="Genomic_DNA"/>
</dbReference>
<gene>
    <name evidence="1" type="ORF">ACFSQS_15785</name>
</gene>
<dbReference type="Proteomes" id="UP001597441">
    <property type="component" value="Unassembled WGS sequence"/>
</dbReference>
<evidence type="ECO:0008006" key="3">
    <source>
        <dbReference type="Google" id="ProtNLM"/>
    </source>
</evidence>
<sequence length="234" mass="27335">MIGYDRPLKAEWIYKSLQLVEAGKNPKEYYEAYDNIAVELTGKDGRRKTRTVLFRTFIFNFQEKTSIIEENILMKLCKEKSFEYMKPILLSKFIIDYEILKQFSTIYTKVFDDSQEISTKAITAKMVDAFGDSEIIKRSTRAFLKTLHSFGIVEPINSTTYSQIPKTELTIEQVKDIFLLYAISNHTKQIDLKHLDKALFAYYKTPSLSDVANKYHASEWEYIRGADRELLILN</sequence>
<dbReference type="RefSeq" id="WP_388021147.1">
    <property type="nucleotide sequence ID" value="NZ_JBHUDT010000010.1"/>
</dbReference>
<organism evidence="1 2">
    <name type="scientific">Gelatiniphilus marinus</name>
    <dbReference type="NCBI Taxonomy" id="1759464"/>
    <lineage>
        <taxon>Bacteria</taxon>
        <taxon>Pseudomonadati</taxon>
        <taxon>Bacteroidota</taxon>
        <taxon>Flavobacteriia</taxon>
        <taxon>Flavobacteriales</taxon>
        <taxon>Flavobacteriaceae</taxon>
        <taxon>Gelatiniphilus</taxon>
    </lineage>
</organism>
<protein>
    <recommendedName>
        <fullName evidence="3">DUF1819 domain-containing protein</fullName>
    </recommendedName>
</protein>
<proteinExistence type="predicted"/>
<evidence type="ECO:0000313" key="1">
    <source>
        <dbReference type="EMBL" id="MFD2536572.1"/>
    </source>
</evidence>
<name>A0ABW5JXD9_9FLAO</name>
<reference evidence="2" key="1">
    <citation type="journal article" date="2019" name="Int. J. Syst. Evol. Microbiol.">
        <title>The Global Catalogue of Microorganisms (GCM) 10K type strain sequencing project: providing services to taxonomists for standard genome sequencing and annotation.</title>
        <authorList>
            <consortium name="The Broad Institute Genomics Platform"/>
            <consortium name="The Broad Institute Genome Sequencing Center for Infectious Disease"/>
            <person name="Wu L."/>
            <person name="Ma J."/>
        </authorList>
    </citation>
    <scope>NUCLEOTIDE SEQUENCE [LARGE SCALE GENOMIC DNA]</scope>
    <source>
        <strain evidence="2">KCTC 42903</strain>
    </source>
</reference>
<keyword evidence="2" id="KW-1185">Reference proteome</keyword>
<comment type="caution">
    <text evidence="1">The sequence shown here is derived from an EMBL/GenBank/DDBJ whole genome shotgun (WGS) entry which is preliminary data.</text>
</comment>